<evidence type="ECO:0000256" key="1">
    <source>
        <dbReference type="SAM" id="SignalP"/>
    </source>
</evidence>
<feature type="chain" id="PRO_5011616797" evidence="1">
    <location>
        <begin position="19"/>
        <end position="208"/>
    </location>
</feature>
<name>A0A1H7NL49_AQUAM</name>
<dbReference type="Proteomes" id="UP000198521">
    <property type="component" value="Unassembled WGS sequence"/>
</dbReference>
<sequence length="208" mass="25029">MKVFVSAFLLFFLNFMCAQESFDKINDSYETFLERITAKDTLIKNRTKYYKCAEDLSGRIELYYLDDELRLMTHIYKQGFGNDTFLENYFIEEDVLRLKTSISEIMYMNTLYKESSQGVSSTSAEKVVEVTEQRMYFENNEKSKCFERKHSEKLADWDQQYFNTLTLKKGICIEGVEDIRYKYRLLRKAEKKLDNYSNRKPRCIFHIW</sequence>
<organism evidence="2 3">
    <name type="scientific">Aquimarina amphilecti</name>
    <dbReference type="NCBI Taxonomy" id="1038014"/>
    <lineage>
        <taxon>Bacteria</taxon>
        <taxon>Pseudomonadati</taxon>
        <taxon>Bacteroidota</taxon>
        <taxon>Flavobacteriia</taxon>
        <taxon>Flavobacteriales</taxon>
        <taxon>Flavobacteriaceae</taxon>
        <taxon>Aquimarina</taxon>
    </lineage>
</organism>
<dbReference type="RefSeq" id="WP_091408102.1">
    <property type="nucleotide sequence ID" value="NZ_FOAB01000003.1"/>
</dbReference>
<proteinExistence type="predicted"/>
<evidence type="ECO:0000313" key="3">
    <source>
        <dbReference type="Proteomes" id="UP000198521"/>
    </source>
</evidence>
<evidence type="ECO:0000313" key="2">
    <source>
        <dbReference type="EMBL" id="SEL24049.1"/>
    </source>
</evidence>
<gene>
    <name evidence="2" type="ORF">SAMN04487910_2129</name>
</gene>
<dbReference type="AlphaFoldDB" id="A0A1H7NL49"/>
<feature type="signal peptide" evidence="1">
    <location>
        <begin position="1"/>
        <end position="18"/>
    </location>
</feature>
<accession>A0A1H7NL49</accession>
<dbReference type="EMBL" id="FOAB01000003">
    <property type="protein sequence ID" value="SEL24049.1"/>
    <property type="molecule type" value="Genomic_DNA"/>
</dbReference>
<keyword evidence="1" id="KW-0732">Signal</keyword>
<reference evidence="3" key="1">
    <citation type="submission" date="2016-10" db="EMBL/GenBank/DDBJ databases">
        <authorList>
            <person name="Varghese N."/>
            <person name="Submissions S."/>
        </authorList>
    </citation>
    <scope>NUCLEOTIDE SEQUENCE [LARGE SCALE GENOMIC DNA]</scope>
    <source>
        <strain evidence="3">DSM 25232 / NCIMB 14723 / 92V</strain>
    </source>
</reference>
<keyword evidence="3" id="KW-1185">Reference proteome</keyword>
<protein>
    <submittedName>
        <fullName evidence="2">Uncharacterized protein</fullName>
    </submittedName>
</protein>